<reference evidence="5 6" key="1">
    <citation type="submission" date="2017-01" db="EMBL/GenBank/DDBJ databases">
        <title>Complete Genome Sequence of Paenalcaligenes hominis, Isolated from a paraplegic Patient with neurogenic bladder.</title>
        <authorList>
            <person name="Mukhopadhyay R."/>
            <person name="Joaquin J."/>
            <person name="Hogue R."/>
            <person name="Kilaru A."/>
            <person name="Jospin G."/>
            <person name="Mars K."/>
            <person name="Eisen J.A."/>
            <person name="Chaturvedi V."/>
        </authorList>
    </citation>
    <scope>NUCLEOTIDE SEQUENCE [LARGE SCALE GENOMIC DNA]</scope>
    <source>
        <strain evidence="5 6">15S00501</strain>
    </source>
</reference>
<keyword evidence="3" id="KW-0479">Metal-binding</keyword>
<dbReference type="AlphaFoldDB" id="A0A1U9K1N4"/>
<evidence type="ECO:0000313" key="6">
    <source>
        <dbReference type="Proteomes" id="UP000189369"/>
    </source>
</evidence>
<dbReference type="InterPro" id="IPR001486">
    <property type="entry name" value="Hemoglobin_trunc"/>
</dbReference>
<gene>
    <name evidence="5" type="ORF">PAEH1_10980</name>
</gene>
<evidence type="ECO:0000256" key="1">
    <source>
        <dbReference type="ARBA" id="ARBA00022448"/>
    </source>
</evidence>
<keyword evidence="4" id="KW-0408">Iron</keyword>
<dbReference type="GO" id="GO:0046872">
    <property type="term" value="F:metal ion binding"/>
    <property type="evidence" value="ECO:0007669"/>
    <property type="project" value="UniProtKB-KW"/>
</dbReference>
<evidence type="ECO:0000256" key="4">
    <source>
        <dbReference type="ARBA" id="ARBA00023004"/>
    </source>
</evidence>
<sequence length="136" mass="15904">MKTPIACSREEITQLVHDFYDQIRLHPELGPIFNEHIQDWPKHLNTMVSFWSSLLLKTGDFSGSPMMKHAALPNLSAELFEQWLELFHRTCQQQTNPALAETAWLFAQRIARSLWMGYQIQQQPERSPLDLTIRVD</sequence>
<evidence type="ECO:0000256" key="3">
    <source>
        <dbReference type="ARBA" id="ARBA00022723"/>
    </source>
</evidence>
<dbReference type="STRING" id="643674.PAEH1_10980"/>
<evidence type="ECO:0000313" key="5">
    <source>
        <dbReference type="EMBL" id="AQS51936.1"/>
    </source>
</evidence>
<dbReference type="InterPro" id="IPR012292">
    <property type="entry name" value="Globin/Proto"/>
</dbReference>
<dbReference type="GO" id="GO:0019825">
    <property type="term" value="F:oxygen binding"/>
    <property type="evidence" value="ECO:0007669"/>
    <property type="project" value="InterPro"/>
</dbReference>
<dbReference type="GO" id="GO:0020037">
    <property type="term" value="F:heme binding"/>
    <property type="evidence" value="ECO:0007669"/>
    <property type="project" value="InterPro"/>
</dbReference>
<name>A0A1U9K1N4_9BURK</name>
<keyword evidence="2" id="KW-0349">Heme</keyword>
<organism evidence="5 6">
    <name type="scientific">Paenalcaligenes hominis</name>
    <dbReference type="NCBI Taxonomy" id="643674"/>
    <lineage>
        <taxon>Bacteria</taxon>
        <taxon>Pseudomonadati</taxon>
        <taxon>Pseudomonadota</taxon>
        <taxon>Betaproteobacteria</taxon>
        <taxon>Burkholderiales</taxon>
        <taxon>Alcaligenaceae</taxon>
        <taxon>Paenalcaligenes</taxon>
    </lineage>
</organism>
<dbReference type="SUPFAM" id="SSF46458">
    <property type="entry name" value="Globin-like"/>
    <property type="match status" value="1"/>
</dbReference>
<dbReference type="Pfam" id="PF01152">
    <property type="entry name" value="Bac_globin"/>
    <property type="match status" value="1"/>
</dbReference>
<dbReference type="Gene3D" id="1.10.490.10">
    <property type="entry name" value="Globins"/>
    <property type="match status" value="1"/>
</dbReference>
<dbReference type="KEGG" id="phn:PAEH1_10980"/>
<evidence type="ECO:0000256" key="2">
    <source>
        <dbReference type="ARBA" id="ARBA00022617"/>
    </source>
</evidence>
<protein>
    <submittedName>
        <fullName evidence="5">Preprotein translocase subunit TatC</fullName>
    </submittedName>
</protein>
<dbReference type="InterPro" id="IPR009050">
    <property type="entry name" value="Globin-like_sf"/>
</dbReference>
<proteinExistence type="predicted"/>
<keyword evidence="1" id="KW-0813">Transport</keyword>
<dbReference type="OrthoDB" id="25954at2"/>
<dbReference type="Proteomes" id="UP000189369">
    <property type="component" value="Chromosome"/>
</dbReference>
<dbReference type="EMBL" id="CP019697">
    <property type="protein sequence ID" value="AQS51936.1"/>
    <property type="molecule type" value="Genomic_DNA"/>
</dbReference>
<dbReference type="CDD" id="cd08916">
    <property type="entry name" value="TrHb3_P"/>
    <property type="match status" value="1"/>
</dbReference>
<accession>A0A1U9K1N4</accession>